<protein>
    <submittedName>
        <fullName evidence="3">Uncharacterized protein</fullName>
    </submittedName>
</protein>
<keyword evidence="2" id="KW-0812">Transmembrane</keyword>
<proteinExistence type="predicted"/>
<gene>
    <name evidence="3" type="ORF">BO71DRAFT_398675</name>
</gene>
<dbReference type="VEuPathDB" id="FungiDB:BO71DRAFT_398675"/>
<evidence type="ECO:0000256" key="2">
    <source>
        <dbReference type="SAM" id="Phobius"/>
    </source>
</evidence>
<dbReference type="AlphaFoldDB" id="A0A319DBD2"/>
<dbReference type="Proteomes" id="UP000247810">
    <property type="component" value="Unassembled WGS sequence"/>
</dbReference>
<evidence type="ECO:0000313" key="4">
    <source>
        <dbReference type="Proteomes" id="UP000247810"/>
    </source>
</evidence>
<dbReference type="OrthoDB" id="5376804at2759"/>
<feature type="transmembrane region" description="Helical" evidence="2">
    <location>
        <begin position="175"/>
        <end position="192"/>
    </location>
</feature>
<feature type="transmembrane region" description="Helical" evidence="2">
    <location>
        <begin position="514"/>
        <end position="539"/>
    </location>
</feature>
<organism evidence="3 4">
    <name type="scientific">Aspergillus ellipticus CBS 707.79</name>
    <dbReference type="NCBI Taxonomy" id="1448320"/>
    <lineage>
        <taxon>Eukaryota</taxon>
        <taxon>Fungi</taxon>
        <taxon>Dikarya</taxon>
        <taxon>Ascomycota</taxon>
        <taxon>Pezizomycotina</taxon>
        <taxon>Eurotiomycetes</taxon>
        <taxon>Eurotiomycetidae</taxon>
        <taxon>Eurotiales</taxon>
        <taxon>Aspergillaceae</taxon>
        <taxon>Aspergillus</taxon>
        <taxon>Aspergillus subgen. Circumdati</taxon>
    </lineage>
</organism>
<accession>A0A319DBD2</accession>
<feature type="region of interest" description="Disordered" evidence="1">
    <location>
        <begin position="22"/>
        <end position="65"/>
    </location>
</feature>
<dbReference type="PANTHER" id="PTHR35394:SF5">
    <property type="entry name" value="DUF3176 DOMAIN-CONTAINING PROTEIN"/>
    <property type="match status" value="1"/>
</dbReference>
<sequence>MGPTAHPPESLALLPVQEAGQNTTPKTYIPTEQPVSDGEHTQYPSTSTMISSDSSKQKNSGSSLKTNQNGWWIEILSSVASALCLVAIIVVLAKIDGKLLSSSIVRISPNTTISILSTAAKALMITTISSCISQLKWLQLTRKEHGLKNLQPFDDASRGPAGSFMFFFTTKPPHFLAYIGCFITIVAIAFDPCAQEILKYVQKPTRTPGVHSSITRSQIYDNGNQGVSGVSSVIGSRDLPMRAAIMSGLYDLTQSAPFICPGSNCTYPVFDSIGISSQCADVTSQTNQNCTTGPSPYVDVCTYTTPSNFSLLALSTFDAHSGFQYTQVNTSVNTSESYVTGPELLSMAIIRFPYDESTEQPTEAWLKTRQVYECSFSVCAHTYSNWTVTNGTTNPGTISTEEVRWNGSTPILGYTASNSTSSTNNSTHTTFAMNIFDITIMSEIIGDIFDLSTNEDQSITTSQIFSAAIYASSDIPATMASIATSMSNRMLSGPNATTVHGDVYSTETFIEVKWPWVILPAALVVFAMVFLVTVMIMTWQVRFLAWKSSLVPFLGVKGEHEEGEWEEGDRVRIIESYLRR</sequence>
<feature type="transmembrane region" description="Helical" evidence="2">
    <location>
        <begin position="71"/>
        <end position="93"/>
    </location>
</feature>
<evidence type="ECO:0000313" key="3">
    <source>
        <dbReference type="EMBL" id="PYH94736.1"/>
    </source>
</evidence>
<evidence type="ECO:0000256" key="1">
    <source>
        <dbReference type="SAM" id="MobiDB-lite"/>
    </source>
</evidence>
<reference evidence="3 4" key="1">
    <citation type="submission" date="2018-02" db="EMBL/GenBank/DDBJ databases">
        <title>The genomes of Aspergillus section Nigri reveals drivers in fungal speciation.</title>
        <authorList>
            <consortium name="DOE Joint Genome Institute"/>
            <person name="Vesth T.C."/>
            <person name="Nybo J."/>
            <person name="Theobald S."/>
            <person name="Brandl J."/>
            <person name="Frisvad J.C."/>
            <person name="Nielsen K.F."/>
            <person name="Lyhne E.K."/>
            <person name="Kogle M.E."/>
            <person name="Kuo A."/>
            <person name="Riley R."/>
            <person name="Clum A."/>
            <person name="Nolan M."/>
            <person name="Lipzen A."/>
            <person name="Salamov A."/>
            <person name="Henrissat B."/>
            <person name="Wiebenga A."/>
            <person name="De vries R.P."/>
            <person name="Grigoriev I.V."/>
            <person name="Mortensen U.H."/>
            <person name="Andersen M.R."/>
            <person name="Baker S.E."/>
        </authorList>
    </citation>
    <scope>NUCLEOTIDE SEQUENCE [LARGE SCALE GENOMIC DNA]</scope>
    <source>
        <strain evidence="3 4">CBS 707.79</strain>
    </source>
</reference>
<dbReference type="EMBL" id="KZ825866">
    <property type="protein sequence ID" value="PYH94736.1"/>
    <property type="molecule type" value="Genomic_DNA"/>
</dbReference>
<dbReference type="Pfam" id="PF11374">
    <property type="entry name" value="DUF3176"/>
    <property type="match status" value="1"/>
</dbReference>
<keyword evidence="4" id="KW-1185">Reference proteome</keyword>
<name>A0A319DBD2_9EURO</name>
<dbReference type="InterPro" id="IPR021514">
    <property type="entry name" value="DUF3176"/>
</dbReference>
<dbReference type="PANTHER" id="PTHR35394">
    <property type="entry name" value="DUF3176 DOMAIN-CONTAINING PROTEIN"/>
    <property type="match status" value="1"/>
</dbReference>
<keyword evidence="2" id="KW-1133">Transmembrane helix</keyword>
<keyword evidence="2" id="KW-0472">Membrane</keyword>
<feature type="compositionally biased region" description="Low complexity" evidence="1">
    <location>
        <begin position="45"/>
        <end position="65"/>
    </location>
</feature>